<proteinExistence type="predicted"/>
<dbReference type="Gene3D" id="3.40.50.300">
    <property type="entry name" value="P-loop containing nucleotide triphosphate hydrolases"/>
    <property type="match status" value="1"/>
</dbReference>
<keyword evidence="1" id="KW-0547">Nucleotide-binding</keyword>
<keyword evidence="1" id="KW-0067">ATP-binding</keyword>
<dbReference type="PANTHER" id="PTHR34301:SF8">
    <property type="entry name" value="ATPASE DOMAIN-CONTAINING PROTEIN"/>
    <property type="match status" value="1"/>
</dbReference>
<dbReference type="RefSeq" id="WP_182603161.1">
    <property type="nucleotide sequence ID" value="NZ_JACIVD010000069.1"/>
</dbReference>
<dbReference type="AlphaFoldDB" id="A0A839H9X5"/>
<dbReference type="InterPro" id="IPR027417">
    <property type="entry name" value="P-loop_NTPase"/>
</dbReference>
<dbReference type="GO" id="GO:0005524">
    <property type="term" value="F:ATP binding"/>
    <property type="evidence" value="ECO:0007669"/>
    <property type="project" value="UniProtKB-KW"/>
</dbReference>
<sequence length="372" mass="42267">MPDKNMLNPFMPSFGRFPKIVIDQQQALTDYLTGLQAHDAKYQTSLVYGTRGAGKTVFLLNVQKELKKLDNWCFIRLNNGQGNLLFQLMHALQRAAGISLVDMLKSINGLNVMGNGISLNSMHAANQIDYDDYIPALLARLKNQGKSVLIGIDEIEISDDVRAFGSEYQTLIGDDFDISLLMTGLPSRVSEVQNDNTLTFLLRSHRIYLSPLDAESVSQSYEQAFKSGNREIDYVVLNQMSEAVKGYAYAFQTIGYYAWRYSQKSLLLDDGVLKQTLVASKVDLFRNAYERMYMDLSKTDRAFINAMVETGTDIVSTNKLQQLLKRPANYVSVYRARLMDDQLISSPQRGFVEFTMPFFAEFVNQYNEEHFI</sequence>
<reference evidence="1 2" key="1">
    <citation type="submission" date="2020-07" db="EMBL/GenBank/DDBJ databases">
        <title>Description of Limosilactobacillus balticus sp. nov., Limosilactobacillus agrestis sp. nov., Limosilactobacillus albertensis sp. nov., Limosilactobacillus rudii sp. nov., Limosilactobacillus fastidiosus sp. nov., five novel Limosilactobacillus species isolated from the vertebrate gastrointestinal tract, and proposal of 6 subspecies of Limosilactobacillus reuteri adapted to the gastrointestinal tract of specific vertebrate hosts.</title>
        <authorList>
            <person name="Li F."/>
            <person name="Cheng C."/>
            <person name="Zheng J."/>
            <person name="Quevedo R.M."/>
            <person name="Li J."/>
            <person name="Roos S."/>
            <person name="Gaenzle M.G."/>
            <person name="Walter J."/>
        </authorList>
    </citation>
    <scope>NUCLEOTIDE SEQUENCE [LARGE SCALE GENOMIC DNA]</scope>
    <source>
        <strain evidence="1 2">Lr3000</strain>
    </source>
</reference>
<organism evidence="1 2">
    <name type="scientific">Limosilactobacillus albertensis</name>
    <dbReference type="NCBI Taxonomy" id="2759752"/>
    <lineage>
        <taxon>Bacteria</taxon>
        <taxon>Bacillati</taxon>
        <taxon>Bacillota</taxon>
        <taxon>Bacilli</taxon>
        <taxon>Lactobacillales</taxon>
        <taxon>Lactobacillaceae</taxon>
        <taxon>Limosilactobacillus</taxon>
    </lineage>
</organism>
<dbReference type="SUPFAM" id="SSF52540">
    <property type="entry name" value="P-loop containing nucleoside triphosphate hydrolases"/>
    <property type="match status" value="1"/>
</dbReference>
<name>A0A839H9X5_9LACO</name>
<dbReference type="PANTHER" id="PTHR34301">
    <property type="entry name" value="DNA-BINDING PROTEIN-RELATED"/>
    <property type="match status" value="1"/>
</dbReference>
<comment type="caution">
    <text evidence="1">The sequence shown here is derived from an EMBL/GenBank/DDBJ whole genome shotgun (WGS) entry which is preliminary data.</text>
</comment>
<gene>
    <name evidence="1" type="ORF">H5S41_09760</name>
</gene>
<accession>A0A839H9X5</accession>
<evidence type="ECO:0000313" key="1">
    <source>
        <dbReference type="EMBL" id="MBB1124236.1"/>
    </source>
</evidence>
<dbReference type="EMBL" id="JACIVD010000069">
    <property type="protein sequence ID" value="MBB1124236.1"/>
    <property type="molecule type" value="Genomic_DNA"/>
</dbReference>
<protein>
    <submittedName>
        <fullName evidence="1">ATP-binding protein</fullName>
    </submittedName>
</protein>
<dbReference type="Proteomes" id="UP000547628">
    <property type="component" value="Unassembled WGS sequence"/>
</dbReference>
<evidence type="ECO:0000313" key="2">
    <source>
        <dbReference type="Proteomes" id="UP000547628"/>
    </source>
</evidence>